<organism evidence="12 13">
    <name type="scientific">Cyprinus carpio carpio</name>
    <dbReference type="NCBI Taxonomy" id="630221"/>
    <lineage>
        <taxon>Eukaryota</taxon>
        <taxon>Metazoa</taxon>
        <taxon>Chordata</taxon>
        <taxon>Craniata</taxon>
        <taxon>Vertebrata</taxon>
        <taxon>Euteleostomi</taxon>
        <taxon>Actinopterygii</taxon>
        <taxon>Neopterygii</taxon>
        <taxon>Teleostei</taxon>
        <taxon>Ostariophysi</taxon>
        <taxon>Cypriniformes</taxon>
        <taxon>Cyprinidae</taxon>
        <taxon>Cyprininae</taxon>
        <taxon>Cyprinus</taxon>
    </lineage>
</organism>
<dbReference type="PANTHER" id="PTHR46016">
    <property type="entry name" value="ZINC FINGER, RING/FYVE/PHD-TYPE"/>
    <property type="match status" value="1"/>
</dbReference>
<sequence length="308" mass="34139">MSASEEECPVCREHIQNPSQPSPCCGKVICQRCLSQSFRYRAHCPHCRSSVDNRDYANNPFLPPGRRRHLRPILPGDFQTFNSRRAVGANIQTLLGQLRDSLGQQADTAAQASPPNQAAVPPTPQNQAPSPLISSARPVPMPRIRAPLANVIAAPQPAPITAASSGLIQALQPPAPVPLPLNPAPSQDDVQAAMDEWPWQTEITLMEMNPQTQGLTVRTFVCPYCQEDGLDELDLRDHCNEHHANDSKRVVCPVCVQTPHGDPQYYSRNFIGHLNLRHCFYLDDITNLNQTDEMNIQCAVLASYRDNF</sequence>
<keyword evidence="2" id="KW-0963">Cytoplasm</keyword>
<dbReference type="InterPro" id="IPR051438">
    <property type="entry name" value="RNF_E3_ubiq-protein_ligase"/>
</dbReference>
<dbReference type="InterPro" id="IPR008598">
    <property type="entry name" value="Di19_Zn-bd"/>
</dbReference>
<evidence type="ECO:0000256" key="4">
    <source>
        <dbReference type="ARBA" id="ARBA00022771"/>
    </source>
</evidence>
<keyword evidence="5" id="KW-0862">Zinc</keyword>
<evidence type="ECO:0000256" key="9">
    <source>
        <dbReference type="PROSITE-ProRule" id="PRU00175"/>
    </source>
</evidence>
<dbReference type="Pfam" id="PF05605">
    <property type="entry name" value="zf-Di19"/>
    <property type="match status" value="1"/>
</dbReference>
<keyword evidence="13" id="KW-1185">Reference proteome</keyword>
<dbReference type="GO" id="GO:0005737">
    <property type="term" value="C:cytoplasm"/>
    <property type="evidence" value="ECO:0007669"/>
    <property type="project" value="UniProtKB-SubCell"/>
</dbReference>
<proteinExistence type="predicted"/>
<evidence type="ECO:0000256" key="3">
    <source>
        <dbReference type="ARBA" id="ARBA00022723"/>
    </source>
</evidence>
<dbReference type="GO" id="GO:0061630">
    <property type="term" value="F:ubiquitin protein ligase activity"/>
    <property type="evidence" value="ECO:0007669"/>
    <property type="project" value="TreeGrafter"/>
</dbReference>
<dbReference type="InterPro" id="IPR001841">
    <property type="entry name" value="Znf_RING"/>
</dbReference>
<feature type="region of interest" description="Disordered" evidence="10">
    <location>
        <begin position="104"/>
        <end position="138"/>
    </location>
</feature>
<dbReference type="AlphaFoldDB" id="A0A8C1A5C6"/>
<keyword evidence="3" id="KW-0479">Metal-binding</keyword>
<dbReference type="GO" id="GO:0000209">
    <property type="term" value="P:protein polyubiquitination"/>
    <property type="evidence" value="ECO:0007669"/>
    <property type="project" value="TreeGrafter"/>
</dbReference>
<dbReference type="GO" id="GO:0008270">
    <property type="term" value="F:zinc ion binding"/>
    <property type="evidence" value="ECO:0007669"/>
    <property type="project" value="UniProtKB-KW"/>
</dbReference>
<dbReference type="PROSITE" id="PS50089">
    <property type="entry name" value="ZF_RING_2"/>
    <property type="match status" value="1"/>
</dbReference>
<evidence type="ECO:0000259" key="11">
    <source>
        <dbReference type="PROSITE" id="PS50089"/>
    </source>
</evidence>
<dbReference type="Proteomes" id="UP001108240">
    <property type="component" value="Unplaced"/>
</dbReference>
<evidence type="ECO:0000256" key="8">
    <source>
        <dbReference type="ARBA" id="ARBA00041621"/>
    </source>
</evidence>
<dbReference type="InterPro" id="IPR013083">
    <property type="entry name" value="Znf_RING/FYVE/PHD"/>
</dbReference>
<comment type="subcellular location">
    <subcellularLocation>
        <location evidence="1">Cytoplasm</location>
    </subcellularLocation>
</comment>
<name>A0A8C1A5C6_CYPCA</name>
<reference evidence="12" key="1">
    <citation type="submission" date="2025-08" db="UniProtKB">
        <authorList>
            <consortium name="Ensembl"/>
        </authorList>
    </citation>
    <scope>IDENTIFICATION</scope>
</reference>
<evidence type="ECO:0000256" key="10">
    <source>
        <dbReference type="SAM" id="MobiDB-lite"/>
    </source>
</evidence>
<evidence type="ECO:0000256" key="5">
    <source>
        <dbReference type="ARBA" id="ARBA00022833"/>
    </source>
</evidence>
<evidence type="ECO:0000256" key="2">
    <source>
        <dbReference type="ARBA" id="ARBA00022490"/>
    </source>
</evidence>
<dbReference type="Ensembl" id="ENSCCRT00000011994.2">
    <property type="protein sequence ID" value="ENSCCRP00000010970.2"/>
    <property type="gene ID" value="ENSCCRG00000006373.2"/>
</dbReference>
<dbReference type="GO" id="GO:0006511">
    <property type="term" value="P:ubiquitin-dependent protein catabolic process"/>
    <property type="evidence" value="ECO:0007669"/>
    <property type="project" value="TreeGrafter"/>
</dbReference>
<feature type="compositionally biased region" description="Polar residues" evidence="10">
    <location>
        <begin position="104"/>
        <end position="116"/>
    </location>
</feature>
<accession>A0A8C1RXW2</accession>
<reference evidence="12" key="2">
    <citation type="submission" date="2025-09" db="UniProtKB">
        <authorList>
            <consortium name="Ensembl"/>
        </authorList>
    </citation>
    <scope>IDENTIFICATION</scope>
</reference>
<dbReference type="Gene3D" id="3.30.40.10">
    <property type="entry name" value="Zinc/RING finger domain, C3HC4 (zinc finger)"/>
    <property type="match status" value="1"/>
</dbReference>
<evidence type="ECO:0000256" key="6">
    <source>
        <dbReference type="ARBA" id="ARBA00039320"/>
    </source>
</evidence>
<evidence type="ECO:0000313" key="12">
    <source>
        <dbReference type="Ensembl" id="ENSCCRP00000010970.2"/>
    </source>
</evidence>
<keyword evidence="4 9" id="KW-0863">Zinc-finger</keyword>
<evidence type="ECO:0000256" key="7">
    <source>
        <dbReference type="ARBA" id="ARBA00041350"/>
    </source>
</evidence>
<evidence type="ECO:0000256" key="1">
    <source>
        <dbReference type="ARBA" id="ARBA00004496"/>
    </source>
</evidence>
<accession>A0A8C1A5C6</accession>
<dbReference type="OMA" id="RDYANNP"/>
<feature type="domain" description="RING-type" evidence="11">
    <location>
        <begin position="8"/>
        <end position="48"/>
    </location>
</feature>
<evidence type="ECO:0000313" key="13">
    <source>
        <dbReference type="Proteomes" id="UP001108240"/>
    </source>
</evidence>
<protein>
    <recommendedName>
        <fullName evidence="6">E3 ubiquitin-protein ligase RNF166</fullName>
    </recommendedName>
    <alternativeName>
        <fullName evidence="8">RING finger protein 166</fullName>
    </alternativeName>
    <alternativeName>
        <fullName evidence="7">RING-type E3 ubiquitin transferase RNF166</fullName>
    </alternativeName>
</protein>
<dbReference type="SUPFAM" id="SSF57850">
    <property type="entry name" value="RING/U-box"/>
    <property type="match status" value="1"/>
</dbReference>
<dbReference type="GeneTree" id="ENSGT00950000182909"/>
<dbReference type="PANTHER" id="PTHR46016:SF4">
    <property type="entry name" value="E3 UBIQUITIN-PROTEIN LIGASE RNF166"/>
    <property type="match status" value="1"/>
</dbReference>